<evidence type="ECO:0008006" key="4">
    <source>
        <dbReference type="Google" id="ProtNLM"/>
    </source>
</evidence>
<dbReference type="RefSeq" id="XP_004832499.1">
    <property type="nucleotide sequence ID" value="XM_004832442.1"/>
</dbReference>
<evidence type="ECO:0000313" key="2">
    <source>
        <dbReference type="EMBL" id="EKX73047.1"/>
    </source>
</evidence>
<keyword evidence="1" id="KW-0732">Signal</keyword>
<dbReference type="Pfam" id="PF04385">
    <property type="entry name" value="FAINT"/>
    <property type="match status" value="2"/>
</dbReference>
<accession>L1LC71</accession>
<dbReference type="Proteomes" id="UP000031512">
    <property type="component" value="Unassembled WGS sequence"/>
</dbReference>
<organism evidence="2 3">
    <name type="scientific">Theileria equi strain WA</name>
    <dbReference type="NCBI Taxonomy" id="1537102"/>
    <lineage>
        <taxon>Eukaryota</taxon>
        <taxon>Sar</taxon>
        <taxon>Alveolata</taxon>
        <taxon>Apicomplexa</taxon>
        <taxon>Aconoidasida</taxon>
        <taxon>Piroplasmida</taxon>
        <taxon>Theileriidae</taxon>
        <taxon>Theileria</taxon>
    </lineage>
</organism>
<proteinExistence type="predicted"/>
<dbReference type="EMBL" id="ACOU01000004">
    <property type="protein sequence ID" value="EKX73047.1"/>
    <property type="molecule type" value="Genomic_DNA"/>
</dbReference>
<dbReference type="AlphaFoldDB" id="L1LC71"/>
<comment type="caution">
    <text evidence="2">The sequence shown here is derived from an EMBL/GenBank/DDBJ whole genome shotgun (WGS) entry which is preliminary data.</text>
</comment>
<name>L1LC71_THEEQ</name>
<evidence type="ECO:0000313" key="3">
    <source>
        <dbReference type="Proteomes" id="UP000031512"/>
    </source>
</evidence>
<dbReference type="InterPro" id="IPR007480">
    <property type="entry name" value="DUF529"/>
</dbReference>
<evidence type="ECO:0000256" key="1">
    <source>
        <dbReference type="SAM" id="SignalP"/>
    </source>
</evidence>
<dbReference type="GeneID" id="15802711"/>
<sequence>MRVLAALLTVCLVRLCHSVGYLTTCCGGSPTNPITLDLSDPDESLCRALKTNVDGLPAKIYLLKSKKVNKIVNRNKKVWIGKFGDKCFYCMAFLKDNEPRIVVIGAESSARKSLKYYKYKDKTGCRGKPGWKKSRSSYKKKISALKLGSNAPTKFTLDISFLEEDDERFKLTKSVTDGITILYYSLQPGHLIEKIVDGEKEVWTAGNNQVCYLCEYYPKSASGKVKLHIMKNKDSFSFTLFDKVDGSWKKK</sequence>
<feature type="chain" id="PRO_5003952290" description="Signal peptide containing protein" evidence="1">
    <location>
        <begin position="19"/>
        <end position="251"/>
    </location>
</feature>
<dbReference type="VEuPathDB" id="PiroplasmaDB:BEWA_016080"/>
<keyword evidence="3" id="KW-1185">Reference proteome</keyword>
<dbReference type="OrthoDB" id="27226at2759"/>
<feature type="signal peptide" evidence="1">
    <location>
        <begin position="1"/>
        <end position="18"/>
    </location>
</feature>
<reference evidence="2 3" key="1">
    <citation type="journal article" date="2012" name="BMC Genomics">
        <title>Comparative genomic analysis and phylogenetic position of Theileria equi.</title>
        <authorList>
            <person name="Kappmeyer L.S."/>
            <person name="Thiagarajan M."/>
            <person name="Herndon D.R."/>
            <person name="Ramsay J.D."/>
            <person name="Caler E."/>
            <person name="Djikeng A."/>
            <person name="Gillespie J.J."/>
            <person name="Lau A.O."/>
            <person name="Roalson E.H."/>
            <person name="Silva J.C."/>
            <person name="Silva M.G."/>
            <person name="Suarez C.E."/>
            <person name="Ueti M.W."/>
            <person name="Nene V.M."/>
            <person name="Mealey R.H."/>
            <person name="Knowles D.P."/>
            <person name="Brayton K.A."/>
        </authorList>
    </citation>
    <scope>NUCLEOTIDE SEQUENCE [LARGE SCALE GENOMIC DNA]</scope>
    <source>
        <strain evidence="2 3">WA</strain>
    </source>
</reference>
<gene>
    <name evidence="2" type="ORF">BEWA_016080</name>
</gene>
<protein>
    <recommendedName>
        <fullName evidence="4">Signal peptide containing protein</fullName>
    </recommendedName>
</protein>
<dbReference type="KEGG" id="beq:BEWA_016080"/>